<comment type="caution">
    <text evidence="2">The sequence shown here is derived from an EMBL/GenBank/DDBJ whole genome shotgun (WGS) entry which is preliminary data.</text>
</comment>
<dbReference type="AlphaFoldDB" id="A0A1F7GV29"/>
<dbReference type="PANTHER" id="PTHR41386:SF1">
    <property type="entry name" value="MEMBRANE PROTEIN"/>
    <property type="match status" value="1"/>
</dbReference>
<accession>A0A1F7GV29</accession>
<dbReference type="InterPro" id="IPR010406">
    <property type="entry name" value="DUF1003"/>
</dbReference>
<proteinExistence type="predicted"/>
<dbReference type="PANTHER" id="PTHR41386">
    <property type="entry name" value="INTEGRAL MEMBRANE PROTEIN-RELATED"/>
    <property type="match status" value="1"/>
</dbReference>
<reference evidence="2 3" key="1">
    <citation type="journal article" date="2016" name="Nat. Commun.">
        <title>Thousands of microbial genomes shed light on interconnected biogeochemical processes in an aquifer system.</title>
        <authorList>
            <person name="Anantharaman K."/>
            <person name="Brown C.T."/>
            <person name="Hug L.A."/>
            <person name="Sharon I."/>
            <person name="Castelle C.J."/>
            <person name="Probst A.J."/>
            <person name="Thomas B.C."/>
            <person name="Singh A."/>
            <person name="Wilkins M.J."/>
            <person name="Karaoz U."/>
            <person name="Brodie E.L."/>
            <person name="Williams K.H."/>
            <person name="Hubbard S.S."/>
            <person name="Banfield J.F."/>
        </authorList>
    </citation>
    <scope>NUCLEOTIDE SEQUENCE [LARGE SCALE GENOMIC DNA]</scope>
</reference>
<evidence type="ECO:0000313" key="3">
    <source>
        <dbReference type="Proteomes" id="UP000177159"/>
    </source>
</evidence>
<protein>
    <recommendedName>
        <fullName evidence="4">Cyclic nucleotide-binding protein</fullName>
    </recommendedName>
</protein>
<feature type="transmembrane region" description="Helical" evidence="1">
    <location>
        <begin position="50"/>
        <end position="70"/>
    </location>
</feature>
<dbReference type="EMBL" id="MFZM01000043">
    <property type="protein sequence ID" value="OGK22456.1"/>
    <property type="molecule type" value="Genomic_DNA"/>
</dbReference>
<dbReference type="Pfam" id="PF06210">
    <property type="entry name" value="DUF1003"/>
    <property type="match status" value="1"/>
</dbReference>
<evidence type="ECO:0008006" key="4">
    <source>
        <dbReference type="Google" id="ProtNLM"/>
    </source>
</evidence>
<feature type="transmembrane region" description="Helical" evidence="1">
    <location>
        <begin position="76"/>
        <end position="98"/>
    </location>
</feature>
<organism evidence="2 3">
    <name type="scientific">Candidatus Roizmanbacteria bacterium RIFCSPHIGHO2_02_FULL_37_24</name>
    <dbReference type="NCBI Taxonomy" id="1802037"/>
    <lineage>
        <taxon>Bacteria</taxon>
        <taxon>Candidatus Roizmaniibacteriota</taxon>
    </lineage>
</organism>
<keyword evidence="1" id="KW-0812">Transmembrane</keyword>
<evidence type="ECO:0000256" key="1">
    <source>
        <dbReference type="SAM" id="Phobius"/>
    </source>
</evidence>
<keyword evidence="1" id="KW-1133">Transmembrane helix</keyword>
<keyword evidence="1" id="KW-0472">Membrane</keyword>
<dbReference type="Proteomes" id="UP000177159">
    <property type="component" value="Unassembled WGS sequence"/>
</dbReference>
<name>A0A1F7GV29_9BACT</name>
<gene>
    <name evidence="2" type="ORF">A3C24_03990</name>
</gene>
<evidence type="ECO:0000313" key="2">
    <source>
        <dbReference type="EMBL" id="OGK22456.1"/>
    </source>
</evidence>
<sequence length="164" mass="19066">MLSKDELLKTYLKELENPVSSNLNKKYEEQKTFGDKLADRLTTFTGSWSFIIFFLFILVCWIILNVFFLINPIDPFPFVLMNLLLSSLAAFQAPIIMMSQNRQAERDRLQSDLDYLVNLKTEARLESLHRKVDALKKEKLGELIELQKKQEKITHDITASPKKG</sequence>